<evidence type="ECO:0000256" key="1">
    <source>
        <dbReference type="ARBA" id="ARBA00022676"/>
    </source>
</evidence>
<dbReference type="PANTHER" id="PTHR34136:SF1">
    <property type="entry name" value="UDP-N-ACETYL-D-MANNOSAMINURONIC ACID TRANSFERASE"/>
    <property type="match status" value="1"/>
</dbReference>
<evidence type="ECO:0000313" key="4">
    <source>
        <dbReference type="EMBL" id="MBE9254274.1"/>
    </source>
</evidence>
<dbReference type="PANTHER" id="PTHR34136">
    <property type="match status" value="1"/>
</dbReference>
<dbReference type="CDD" id="cd06533">
    <property type="entry name" value="Glyco_transf_WecG_TagA"/>
    <property type="match status" value="1"/>
</dbReference>
<protein>
    <submittedName>
        <fullName evidence="4">WecB/TagA/CpsF family glycosyltransferase</fullName>
    </submittedName>
</protein>
<dbReference type="NCBIfam" id="TIGR00696">
    <property type="entry name" value="wecG_tagA_cpsF"/>
    <property type="match status" value="1"/>
</dbReference>
<proteinExistence type="predicted"/>
<keyword evidence="2" id="KW-0808">Transferase</keyword>
<evidence type="ECO:0000256" key="2">
    <source>
        <dbReference type="ARBA" id="ARBA00022679"/>
    </source>
</evidence>
<reference evidence="4 5" key="1">
    <citation type="submission" date="2020-10" db="EMBL/GenBank/DDBJ databases">
        <authorList>
            <person name="Castelo-Branco R."/>
            <person name="Eusebio N."/>
            <person name="Adriana R."/>
            <person name="Vieira A."/>
            <person name="Brugerolle De Fraissinette N."/>
            <person name="Rezende De Castro R."/>
            <person name="Schneider M.P."/>
            <person name="Vasconcelos V."/>
            <person name="Leao P.N."/>
        </authorList>
    </citation>
    <scope>NUCLEOTIDE SEQUENCE [LARGE SCALE GENOMIC DNA]</scope>
    <source>
        <strain evidence="4 5">LEGE 00031</strain>
    </source>
</reference>
<dbReference type="Pfam" id="PF03808">
    <property type="entry name" value="Glyco_tran_WecG"/>
    <property type="match status" value="1"/>
</dbReference>
<sequence length="251" mass="28198">MTISRTIISTRIDCTDYGQATTTIINLAKAAIASYVVAANVHVVMSAYGNKSYQEIIDQAVLVTPDGMPLVWGLKLLGYPQATRVYGPDLMLTICQQAAAENLGIYLYGGTEACLTQLKINLIKRFPTLNVVGADSPPFRPLEPQEKEMALAKIKRSGAHILFVGLGCPKQEIWMADHYQKLNLVMVGVGAAFNFHSGLVSQAPRWLMALGLEWFYRLLMEPKRLWRRYLINNPAFIVLFTWQWFTKKKTL</sequence>
<evidence type="ECO:0000256" key="3">
    <source>
        <dbReference type="SAM" id="Phobius"/>
    </source>
</evidence>
<dbReference type="EMBL" id="JADEVV010000027">
    <property type="protein sequence ID" value="MBE9254274.1"/>
    <property type="molecule type" value="Genomic_DNA"/>
</dbReference>
<dbReference type="RefSeq" id="WP_194019944.1">
    <property type="nucleotide sequence ID" value="NZ_JADEVV010000027.1"/>
</dbReference>
<keyword evidence="3" id="KW-0812">Transmembrane</keyword>
<accession>A0ABR9VSG3</accession>
<keyword evidence="3" id="KW-1133">Transmembrane helix</keyword>
<keyword evidence="5" id="KW-1185">Reference proteome</keyword>
<organism evidence="4 5">
    <name type="scientific">Synechocystis salina LEGE 00031</name>
    <dbReference type="NCBI Taxonomy" id="1828736"/>
    <lineage>
        <taxon>Bacteria</taxon>
        <taxon>Bacillati</taxon>
        <taxon>Cyanobacteriota</taxon>
        <taxon>Cyanophyceae</taxon>
        <taxon>Synechococcales</taxon>
        <taxon>Merismopediaceae</taxon>
        <taxon>Synechocystis</taxon>
    </lineage>
</organism>
<gene>
    <name evidence="4" type="ORF">IQ217_10560</name>
</gene>
<comment type="caution">
    <text evidence="4">The sequence shown here is derived from an EMBL/GenBank/DDBJ whole genome shotgun (WGS) entry which is preliminary data.</text>
</comment>
<feature type="transmembrane region" description="Helical" evidence="3">
    <location>
        <begin position="229"/>
        <end position="245"/>
    </location>
</feature>
<dbReference type="InterPro" id="IPR004629">
    <property type="entry name" value="WecG_TagA_CpsF"/>
</dbReference>
<evidence type="ECO:0000313" key="5">
    <source>
        <dbReference type="Proteomes" id="UP000658720"/>
    </source>
</evidence>
<keyword evidence="1" id="KW-0328">Glycosyltransferase</keyword>
<dbReference type="Proteomes" id="UP000658720">
    <property type="component" value="Unassembled WGS sequence"/>
</dbReference>
<name>A0ABR9VSG3_9SYNC</name>
<keyword evidence="3" id="KW-0472">Membrane</keyword>